<dbReference type="PANTHER" id="PTHR33695">
    <property type="entry name" value="LIPOPROTEIN SIGNAL PEPTIDASE"/>
    <property type="match status" value="1"/>
</dbReference>
<dbReference type="EMBL" id="CP038231">
    <property type="protein sequence ID" value="QDH13426.1"/>
    <property type="molecule type" value="Genomic_DNA"/>
</dbReference>
<dbReference type="Proteomes" id="UP000318709">
    <property type="component" value="Chromosome"/>
</dbReference>
<keyword evidence="4 9" id="KW-0812">Transmembrane</keyword>
<evidence type="ECO:0000256" key="10">
    <source>
        <dbReference type="RuleBase" id="RU004181"/>
    </source>
</evidence>
<feature type="transmembrane region" description="Helical" evidence="9">
    <location>
        <begin position="60"/>
        <end position="77"/>
    </location>
</feature>
<comment type="catalytic activity">
    <reaction evidence="9">
        <text>Release of signal peptides from bacterial membrane prolipoproteins. Hydrolyzes -Xaa-Yaa-Zaa-|-(S,diacylglyceryl)Cys-, in which Xaa is hydrophobic (preferably Leu), and Yaa (Ala or Ser) and Zaa (Gly or Ala) have small, neutral side chains.</text>
        <dbReference type="EC" id="3.4.23.36"/>
    </reaction>
</comment>
<evidence type="ECO:0000256" key="5">
    <source>
        <dbReference type="ARBA" id="ARBA00022750"/>
    </source>
</evidence>
<keyword evidence="7 9" id="KW-1133">Transmembrane helix</keyword>
<evidence type="ECO:0000313" key="12">
    <source>
        <dbReference type="Proteomes" id="UP000318709"/>
    </source>
</evidence>
<dbReference type="KEGG" id="swf:E3E12_03525"/>
<comment type="pathway">
    <text evidence="9">Protein modification; lipoprotein biosynthesis (signal peptide cleavage).</text>
</comment>
<feature type="transmembrane region" description="Helical" evidence="9">
    <location>
        <begin position="82"/>
        <end position="100"/>
    </location>
</feature>
<evidence type="ECO:0000256" key="7">
    <source>
        <dbReference type="ARBA" id="ARBA00022989"/>
    </source>
</evidence>
<evidence type="ECO:0000256" key="6">
    <source>
        <dbReference type="ARBA" id="ARBA00022801"/>
    </source>
</evidence>
<feature type="active site" evidence="9">
    <location>
        <position position="110"/>
    </location>
</feature>
<comment type="caution">
    <text evidence="9">Lacks conserved residue(s) required for the propagation of feature annotation.</text>
</comment>
<dbReference type="InterPro" id="IPR001872">
    <property type="entry name" value="Peptidase_A8"/>
</dbReference>
<keyword evidence="2 9" id="KW-1003">Cell membrane</keyword>
<keyword evidence="5 9" id="KW-0064">Aspartyl protease</keyword>
<keyword evidence="8 9" id="KW-0472">Membrane</keyword>
<keyword evidence="3 9" id="KW-0645">Protease</keyword>
<evidence type="ECO:0000313" key="11">
    <source>
        <dbReference type="EMBL" id="QDH13426.1"/>
    </source>
</evidence>
<comment type="similarity">
    <text evidence="1 9 10">Belongs to the peptidase A8 family.</text>
</comment>
<keyword evidence="12" id="KW-1185">Reference proteome</keyword>
<evidence type="ECO:0000256" key="2">
    <source>
        <dbReference type="ARBA" id="ARBA00022475"/>
    </source>
</evidence>
<gene>
    <name evidence="9 11" type="primary">lspA</name>
    <name evidence="11" type="ORF">E3E12_03525</name>
</gene>
<dbReference type="OrthoDB" id="9810259at2"/>
<dbReference type="AlphaFoldDB" id="A0A4Y6UAE0"/>
<evidence type="ECO:0000256" key="9">
    <source>
        <dbReference type="HAMAP-Rule" id="MF_00161"/>
    </source>
</evidence>
<reference evidence="11 12" key="1">
    <citation type="submission" date="2019-03" db="EMBL/GenBank/DDBJ databases">
        <title>The complete genome sequence of Swingsia_sp. F3b2 LMG30590(T).</title>
        <authorList>
            <person name="Chua K.-O."/>
            <person name="Chan K.-G."/>
            <person name="See-Too W.-S."/>
        </authorList>
    </citation>
    <scope>NUCLEOTIDE SEQUENCE [LARGE SCALE GENOMIC DNA]</scope>
    <source>
        <strain evidence="11 12">F3b2</strain>
    </source>
</reference>
<dbReference type="NCBIfam" id="TIGR00077">
    <property type="entry name" value="lspA"/>
    <property type="match status" value="1"/>
</dbReference>
<proteinExistence type="inferred from homology"/>
<comment type="subcellular location">
    <subcellularLocation>
        <location evidence="9">Cell membrane</location>
        <topology evidence="9">Multi-pass membrane protein</topology>
    </subcellularLocation>
</comment>
<keyword evidence="6 9" id="KW-0378">Hydrolase</keyword>
<dbReference type="EC" id="3.4.23.36" evidence="9"/>
<dbReference type="HAMAP" id="MF_00161">
    <property type="entry name" value="LspA"/>
    <property type="match status" value="1"/>
</dbReference>
<evidence type="ECO:0000256" key="8">
    <source>
        <dbReference type="ARBA" id="ARBA00023136"/>
    </source>
</evidence>
<protein>
    <recommendedName>
        <fullName evidence="9">Lipoprotein signal peptidase</fullName>
        <ecNumber evidence="9">3.4.23.36</ecNumber>
    </recommendedName>
    <alternativeName>
        <fullName evidence="9">Prolipoprotein signal peptidase</fullName>
    </alternativeName>
    <alternativeName>
        <fullName evidence="9">Signal peptidase II</fullName>
        <shortName evidence="9">SPase II</shortName>
    </alternativeName>
</protein>
<evidence type="ECO:0000256" key="3">
    <source>
        <dbReference type="ARBA" id="ARBA00022670"/>
    </source>
</evidence>
<feature type="transmembrane region" description="Helical" evidence="9">
    <location>
        <begin position="120"/>
        <end position="145"/>
    </location>
</feature>
<name>A0A4Y6UAE0_9PROT</name>
<dbReference type="GO" id="GO:0005886">
    <property type="term" value="C:plasma membrane"/>
    <property type="evidence" value="ECO:0007669"/>
    <property type="project" value="UniProtKB-SubCell"/>
</dbReference>
<evidence type="ECO:0000256" key="1">
    <source>
        <dbReference type="ARBA" id="ARBA00006139"/>
    </source>
</evidence>
<feature type="active site" evidence="9">
    <location>
        <position position="128"/>
    </location>
</feature>
<dbReference type="PANTHER" id="PTHR33695:SF1">
    <property type="entry name" value="LIPOPROTEIN SIGNAL PEPTIDASE"/>
    <property type="match status" value="1"/>
</dbReference>
<organism evidence="11 12">
    <name type="scientific">Formicincola oecophyllae</name>
    <dbReference type="NCBI Taxonomy" id="2558361"/>
    <lineage>
        <taxon>Bacteria</taxon>
        <taxon>Pseudomonadati</taxon>
        <taxon>Pseudomonadota</taxon>
        <taxon>Alphaproteobacteria</taxon>
        <taxon>Acetobacterales</taxon>
        <taxon>Acetobacteraceae</taxon>
        <taxon>Formicincola</taxon>
    </lineage>
</organism>
<evidence type="ECO:0000256" key="4">
    <source>
        <dbReference type="ARBA" id="ARBA00022692"/>
    </source>
</evidence>
<dbReference type="GO" id="GO:0004190">
    <property type="term" value="F:aspartic-type endopeptidase activity"/>
    <property type="evidence" value="ECO:0007669"/>
    <property type="project" value="UniProtKB-UniRule"/>
</dbReference>
<comment type="function">
    <text evidence="9">This protein specifically catalyzes the removal of signal peptides from prolipoproteins.</text>
</comment>
<dbReference type="UniPathway" id="UPA00665"/>
<accession>A0A4Y6UAE0</accession>
<dbReference type="Pfam" id="PF01252">
    <property type="entry name" value="Peptidase_A8"/>
    <property type="match status" value="1"/>
</dbReference>
<sequence>MILAVLVFILDQASKWWVLNGLELAHKPRGSVAVMPTVNFTLVWNHAVTFGMFGGHAPELFMVVSLLACLVLLVLLWRSRSVLVSLACGAIMGGALGNVVDRWRYGAVEDFIHFHVGHWSWYVFNVADAFIVGGVGVWILASLLAERQHRA</sequence>
<dbReference type="PRINTS" id="PR00781">
    <property type="entry name" value="LIPOSIGPTASE"/>
</dbReference>
<dbReference type="GO" id="GO:0006508">
    <property type="term" value="P:proteolysis"/>
    <property type="evidence" value="ECO:0007669"/>
    <property type="project" value="UniProtKB-KW"/>
</dbReference>